<proteinExistence type="predicted"/>
<feature type="region of interest" description="Disordered" evidence="1">
    <location>
        <begin position="1"/>
        <end position="39"/>
    </location>
</feature>
<evidence type="ECO:0000313" key="2">
    <source>
        <dbReference type="EMBL" id="ASY64765.1"/>
    </source>
</evidence>
<evidence type="ECO:0000256" key="1">
    <source>
        <dbReference type="SAM" id="MobiDB-lite"/>
    </source>
</evidence>
<keyword evidence="3" id="KW-1185">Reference proteome</keyword>
<accession>A0A249PG81</accession>
<gene>
    <name evidence="2" type="ORF">SJ05684_c33430</name>
</gene>
<feature type="compositionally biased region" description="Basic residues" evidence="1">
    <location>
        <begin position="29"/>
        <end position="39"/>
    </location>
</feature>
<name>A0A249PG81_9HYPH</name>
<evidence type="ECO:0000313" key="3">
    <source>
        <dbReference type="Proteomes" id="UP000217211"/>
    </source>
</evidence>
<dbReference type="AlphaFoldDB" id="A0A249PG81"/>
<protein>
    <submittedName>
        <fullName evidence="2">Uncharacterized protein</fullName>
    </submittedName>
</protein>
<dbReference type="EMBL" id="CP023067">
    <property type="protein sequence ID" value="ASY64765.1"/>
    <property type="molecule type" value="Genomic_DNA"/>
</dbReference>
<sequence length="39" mass="4268">MTELGFRPDQHPVDRATAVGDHSHNVTRSLRRGKVAAAL</sequence>
<dbReference type="Proteomes" id="UP000217211">
    <property type="component" value="Chromosome"/>
</dbReference>
<feature type="compositionally biased region" description="Basic and acidic residues" evidence="1">
    <location>
        <begin position="1"/>
        <end position="14"/>
    </location>
</feature>
<organism evidence="2 3">
    <name type="scientific">Sinorhizobium sojae CCBAU 05684</name>
    <dbReference type="NCBI Taxonomy" id="716928"/>
    <lineage>
        <taxon>Bacteria</taxon>
        <taxon>Pseudomonadati</taxon>
        <taxon>Pseudomonadota</taxon>
        <taxon>Alphaproteobacteria</taxon>
        <taxon>Hyphomicrobiales</taxon>
        <taxon>Rhizobiaceae</taxon>
        <taxon>Sinorhizobium/Ensifer group</taxon>
        <taxon>Sinorhizobium</taxon>
    </lineage>
</organism>
<dbReference type="KEGG" id="esj:SJ05684_c33430"/>
<reference evidence="2 3" key="1">
    <citation type="submission" date="2017-08" db="EMBL/GenBank/DDBJ databases">
        <title>Multipartite genome sequences of Sinorhizobium species nodulating soybeans.</title>
        <authorList>
            <person name="Tian C.F."/>
        </authorList>
    </citation>
    <scope>NUCLEOTIDE SEQUENCE [LARGE SCALE GENOMIC DNA]</scope>
    <source>
        <strain evidence="2 3">CCBAU 05684</strain>
    </source>
</reference>